<sequence>LIRNTCAEWQVEEGASVLINVLIQSSFIQTLVLSFSGAFVTLYLHTFGAWYYGKAWIDHLPKFNDLVLALIYIASISLFNKHVRREVIFVICCCGRLKKAKIQHVETVPFSGEFFYVTEYELL</sequence>
<proteinExistence type="predicted"/>
<dbReference type="OrthoDB" id="10486099at2759"/>
<evidence type="ECO:0000313" key="3">
    <source>
        <dbReference type="Proteomes" id="UP000252519"/>
    </source>
</evidence>
<dbReference type="Proteomes" id="UP000252519">
    <property type="component" value="Unassembled WGS sequence"/>
</dbReference>
<accession>A0A368G171</accession>
<evidence type="ECO:0000313" key="2">
    <source>
        <dbReference type="EMBL" id="RCN36999.1"/>
    </source>
</evidence>
<feature type="non-terminal residue" evidence="2">
    <location>
        <position position="1"/>
    </location>
</feature>
<name>A0A368G171_ANCCA</name>
<protein>
    <submittedName>
        <fullName evidence="2">Uncharacterized protein</fullName>
    </submittedName>
</protein>
<dbReference type="EMBL" id="JOJR01000506">
    <property type="protein sequence ID" value="RCN36999.1"/>
    <property type="molecule type" value="Genomic_DNA"/>
</dbReference>
<reference evidence="2 3" key="1">
    <citation type="submission" date="2014-10" db="EMBL/GenBank/DDBJ databases">
        <title>Draft genome of the hookworm Ancylostoma caninum.</title>
        <authorList>
            <person name="Mitreva M."/>
        </authorList>
    </citation>
    <scope>NUCLEOTIDE SEQUENCE [LARGE SCALE GENOMIC DNA]</scope>
    <source>
        <strain evidence="2 3">Baltimore</strain>
    </source>
</reference>
<feature type="transmembrane region" description="Helical" evidence="1">
    <location>
        <begin position="31"/>
        <end position="51"/>
    </location>
</feature>
<evidence type="ECO:0000256" key="1">
    <source>
        <dbReference type="SAM" id="Phobius"/>
    </source>
</evidence>
<keyword evidence="1" id="KW-0812">Transmembrane</keyword>
<comment type="caution">
    <text evidence="2">The sequence shown here is derived from an EMBL/GenBank/DDBJ whole genome shotgun (WGS) entry which is preliminary data.</text>
</comment>
<dbReference type="AlphaFoldDB" id="A0A368G171"/>
<keyword evidence="1" id="KW-1133">Transmembrane helix</keyword>
<gene>
    <name evidence="2" type="ORF">ANCCAN_17106</name>
</gene>
<feature type="transmembrane region" description="Helical" evidence="1">
    <location>
        <begin position="63"/>
        <end position="79"/>
    </location>
</feature>
<keyword evidence="3" id="KW-1185">Reference proteome</keyword>
<organism evidence="2 3">
    <name type="scientific">Ancylostoma caninum</name>
    <name type="common">Dog hookworm</name>
    <dbReference type="NCBI Taxonomy" id="29170"/>
    <lineage>
        <taxon>Eukaryota</taxon>
        <taxon>Metazoa</taxon>
        <taxon>Ecdysozoa</taxon>
        <taxon>Nematoda</taxon>
        <taxon>Chromadorea</taxon>
        <taxon>Rhabditida</taxon>
        <taxon>Rhabditina</taxon>
        <taxon>Rhabditomorpha</taxon>
        <taxon>Strongyloidea</taxon>
        <taxon>Ancylostomatidae</taxon>
        <taxon>Ancylostomatinae</taxon>
        <taxon>Ancylostoma</taxon>
    </lineage>
</organism>
<keyword evidence="1" id="KW-0472">Membrane</keyword>